<evidence type="ECO:0000313" key="5">
    <source>
        <dbReference type="EMBL" id="MXO99750.1"/>
    </source>
</evidence>
<dbReference type="InterPro" id="IPR000524">
    <property type="entry name" value="Tscrpt_reg_HTH_GntR"/>
</dbReference>
<dbReference type="EMBL" id="WTYJ01000002">
    <property type="protein sequence ID" value="MXO99750.1"/>
    <property type="molecule type" value="Genomic_DNA"/>
</dbReference>
<dbReference type="CDD" id="cd07377">
    <property type="entry name" value="WHTH_GntR"/>
    <property type="match status" value="1"/>
</dbReference>
<dbReference type="InterPro" id="IPR008920">
    <property type="entry name" value="TF_FadR/GntR_C"/>
</dbReference>
<protein>
    <submittedName>
        <fullName evidence="5">FCD domain-containing protein</fullName>
    </submittedName>
</protein>
<name>A0A6I4TWZ2_9SPHN</name>
<keyword evidence="3" id="KW-0804">Transcription</keyword>
<dbReference type="InterPro" id="IPR036390">
    <property type="entry name" value="WH_DNA-bd_sf"/>
</dbReference>
<feature type="domain" description="HTH gntR-type" evidence="4">
    <location>
        <begin position="33"/>
        <end position="100"/>
    </location>
</feature>
<evidence type="ECO:0000256" key="2">
    <source>
        <dbReference type="ARBA" id="ARBA00023125"/>
    </source>
</evidence>
<keyword evidence="1" id="KW-0805">Transcription regulation</keyword>
<evidence type="ECO:0000256" key="3">
    <source>
        <dbReference type="ARBA" id="ARBA00023163"/>
    </source>
</evidence>
<reference evidence="5 6" key="1">
    <citation type="submission" date="2019-12" db="EMBL/GenBank/DDBJ databases">
        <title>Genomic-based taxomic classification of the family Erythrobacteraceae.</title>
        <authorList>
            <person name="Xu L."/>
        </authorList>
    </citation>
    <scope>NUCLEOTIDE SEQUENCE [LARGE SCALE GENOMIC DNA]</scope>
    <source>
        <strain evidence="5 6">S36</strain>
    </source>
</reference>
<dbReference type="Pfam" id="PF00392">
    <property type="entry name" value="GntR"/>
    <property type="match status" value="1"/>
</dbReference>
<evidence type="ECO:0000313" key="6">
    <source>
        <dbReference type="Proteomes" id="UP000469430"/>
    </source>
</evidence>
<dbReference type="Gene3D" id="1.10.10.10">
    <property type="entry name" value="Winged helix-like DNA-binding domain superfamily/Winged helix DNA-binding domain"/>
    <property type="match status" value="1"/>
</dbReference>
<dbReference type="SMART" id="SM00895">
    <property type="entry name" value="FCD"/>
    <property type="match status" value="1"/>
</dbReference>
<dbReference type="SUPFAM" id="SSF46785">
    <property type="entry name" value="Winged helix' DNA-binding domain"/>
    <property type="match status" value="1"/>
</dbReference>
<dbReference type="PANTHER" id="PTHR43537:SF39">
    <property type="entry name" value="HTH-TYPE TRANSCRIPTIONAL REGULATOR MCBR"/>
    <property type="match status" value="1"/>
</dbReference>
<comment type="caution">
    <text evidence="5">The sequence shown here is derived from an EMBL/GenBank/DDBJ whole genome shotgun (WGS) entry which is preliminary data.</text>
</comment>
<dbReference type="Gene3D" id="1.20.120.530">
    <property type="entry name" value="GntR ligand-binding domain-like"/>
    <property type="match status" value="1"/>
</dbReference>
<dbReference type="OrthoDB" id="9815654at2"/>
<dbReference type="RefSeq" id="WP_161391443.1">
    <property type="nucleotide sequence ID" value="NZ_JBHSCP010000001.1"/>
</dbReference>
<dbReference type="GO" id="GO:0003700">
    <property type="term" value="F:DNA-binding transcription factor activity"/>
    <property type="evidence" value="ECO:0007669"/>
    <property type="project" value="InterPro"/>
</dbReference>
<evidence type="ECO:0000256" key="1">
    <source>
        <dbReference type="ARBA" id="ARBA00023015"/>
    </source>
</evidence>
<keyword evidence="6" id="KW-1185">Reference proteome</keyword>
<keyword evidence="2" id="KW-0238">DNA-binding</keyword>
<dbReference type="SMART" id="SM00345">
    <property type="entry name" value="HTH_GNTR"/>
    <property type="match status" value="1"/>
</dbReference>
<dbReference type="Proteomes" id="UP000469430">
    <property type="component" value="Unassembled WGS sequence"/>
</dbReference>
<organism evidence="5 6">
    <name type="scientific">Croceibacterium xixiisoli</name>
    <dbReference type="NCBI Taxonomy" id="1476466"/>
    <lineage>
        <taxon>Bacteria</taxon>
        <taxon>Pseudomonadati</taxon>
        <taxon>Pseudomonadota</taxon>
        <taxon>Alphaproteobacteria</taxon>
        <taxon>Sphingomonadales</taxon>
        <taxon>Erythrobacteraceae</taxon>
        <taxon>Croceibacterium</taxon>
    </lineage>
</organism>
<dbReference type="PANTHER" id="PTHR43537">
    <property type="entry name" value="TRANSCRIPTIONAL REGULATOR, GNTR FAMILY"/>
    <property type="match status" value="1"/>
</dbReference>
<dbReference type="Pfam" id="PF07729">
    <property type="entry name" value="FCD"/>
    <property type="match status" value="1"/>
</dbReference>
<evidence type="ECO:0000259" key="4">
    <source>
        <dbReference type="PROSITE" id="PS50949"/>
    </source>
</evidence>
<dbReference type="AlphaFoldDB" id="A0A6I4TWZ2"/>
<dbReference type="InterPro" id="IPR036388">
    <property type="entry name" value="WH-like_DNA-bd_sf"/>
</dbReference>
<dbReference type="GO" id="GO:0003677">
    <property type="term" value="F:DNA binding"/>
    <property type="evidence" value="ECO:0007669"/>
    <property type="project" value="UniProtKB-KW"/>
</dbReference>
<proteinExistence type="predicted"/>
<accession>A0A6I4TWZ2</accession>
<dbReference type="SUPFAM" id="SSF48008">
    <property type="entry name" value="GntR ligand-binding domain-like"/>
    <property type="match status" value="1"/>
</dbReference>
<dbReference type="InterPro" id="IPR011711">
    <property type="entry name" value="GntR_C"/>
</dbReference>
<gene>
    <name evidence="5" type="ORF">GRI97_12200</name>
</gene>
<dbReference type="PROSITE" id="PS50949">
    <property type="entry name" value="HTH_GNTR"/>
    <property type="match status" value="1"/>
</dbReference>
<sequence length="244" mass="26817">MMHDDAIGLLLQAGQPAAGTQVSAVQFAPVDRSTLQNQIYDQLRDAVMGGMFRPGTPITIRAVAQALGTSPMPARSALQRLEIAGALVARGGKRTLVIPEMSQAEYQEMLDIGVLLEGYAAFRACSHITAEEAAIMRASCTGMAAAAEDYDRDCYVTENWTFHSTLYAASRQPTLMKFIEMRWLRIGPYVRQMMPDRESLIESMPIHWAVLDAIDRRDGEAARQAIVADLRDCAETLMPRLGPA</sequence>